<evidence type="ECO:0000256" key="2">
    <source>
        <dbReference type="ARBA" id="ARBA00022833"/>
    </source>
</evidence>
<dbReference type="PANTHER" id="PTHR15468">
    <property type="entry name" value="ZNF185"/>
    <property type="match status" value="1"/>
</dbReference>
<dbReference type="PANTHER" id="PTHR15468:SF2">
    <property type="entry name" value="ZINC FINGER PROTEIN 185"/>
    <property type="match status" value="1"/>
</dbReference>
<feature type="compositionally biased region" description="Polar residues" evidence="5">
    <location>
        <begin position="220"/>
        <end position="232"/>
    </location>
</feature>
<comment type="caution">
    <text evidence="7">The sequence shown here is derived from an EMBL/GenBank/DDBJ whole genome shotgun (WGS) entry which is preliminary data.</text>
</comment>
<dbReference type="CDD" id="cd08368">
    <property type="entry name" value="LIM"/>
    <property type="match status" value="1"/>
</dbReference>
<dbReference type="Gene3D" id="2.10.110.10">
    <property type="entry name" value="Cysteine Rich Protein"/>
    <property type="match status" value="1"/>
</dbReference>
<feature type="compositionally biased region" description="Basic and acidic residues" evidence="5">
    <location>
        <begin position="382"/>
        <end position="395"/>
    </location>
</feature>
<evidence type="ECO:0000256" key="5">
    <source>
        <dbReference type="SAM" id="MobiDB-lite"/>
    </source>
</evidence>
<feature type="compositionally biased region" description="Low complexity" evidence="5">
    <location>
        <begin position="203"/>
        <end position="219"/>
    </location>
</feature>
<keyword evidence="2 4" id="KW-0862">Zinc</keyword>
<gene>
    <name evidence="7" type="ORF">ANANG_G00059900</name>
</gene>
<dbReference type="GO" id="GO:0046872">
    <property type="term" value="F:metal ion binding"/>
    <property type="evidence" value="ECO:0007669"/>
    <property type="project" value="UniProtKB-KW"/>
</dbReference>
<evidence type="ECO:0000256" key="4">
    <source>
        <dbReference type="PROSITE-ProRule" id="PRU00125"/>
    </source>
</evidence>
<organism evidence="7 8">
    <name type="scientific">Anguilla anguilla</name>
    <name type="common">European freshwater eel</name>
    <name type="synonym">Muraena anguilla</name>
    <dbReference type="NCBI Taxonomy" id="7936"/>
    <lineage>
        <taxon>Eukaryota</taxon>
        <taxon>Metazoa</taxon>
        <taxon>Chordata</taxon>
        <taxon>Craniata</taxon>
        <taxon>Vertebrata</taxon>
        <taxon>Euteleostomi</taxon>
        <taxon>Actinopterygii</taxon>
        <taxon>Neopterygii</taxon>
        <taxon>Teleostei</taxon>
        <taxon>Anguilliformes</taxon>
        <taxon>Anguillidae</taxon>
        <taxon>Anguilla</taxon>
    </lineage>
</organism>
<feature type="region of interest" description="Disordered" evidence="5">
    <location>
        <begin position="1"/>
        <end position="175"/>
    </location>
</feature>
<protein>
    <recommendedName>
        <fullName evidence="6">LIM zinc-binding domain-containing protein</fullName>
    </recommendedName>
</protein>
<dbReference type="Proteomes" id="UP001044222">
    <property type="component" value="Unassembled WGS sequence"/>
</dbReference>
<feature type="compositionally biased region" description="Low complexity" evidence="5">
    <location>
        <begin position="258"/>
        <end position="267"/>
    </location>
</feature>
<evidence type="ECO:0000256" key="3">
    <source>
        <dbReference type="ARBA" id="ARBA00023038"/>
    </source>
</evidence>
<dbReference type="PROSITE" id="PS00478">
    <property type="entry name" value="LIM_DOMAIN_1"/>
    <property type="match status" value="1"/>
</dbReference>
<feature type="compositionally biased region" description="Polar residues" evidence="5">
    <location>
        <begin position="138"/>
        <end position="153"/>
    </location>
</feature>
<keyword evidence="8" id="KW-1185">Reference proteome</keyword>
<feature type="region of interest" description="Disordered" evidence="5">
    <location>
        <begin position="187"/>
        <end position="365"/>
    </location>
</feature>
<keyword evidence="3 4" id="KW-0440">LIM domain</keyword>
<feature type="compositionally biased region" description="Low complexity" evidence="5">
    <location>
        <begin position="107"/>
        <end position="123"/>
    </location>
</feature>
<feature type="compositionally biased region" description="Basic and acidic residues" evidence="5">
    <location>
        <begin position="1"/>
        <end position="10"/>
    </location>
</feature>
<feature type="compositionally biased region" description="Polar residues" evidence="5">
    <location>
        <begin position="396"/>
        <end position="410"/>
    </location>
</feature>
<evidence type="ECO:0000313" key="7">
    <source>
        <dbReference type="EMBL" id="KAG5852202.1"/>
    </source>
</evidence>
<dbReference type="InterPro" id="IPR052621">
    <property type="entry name" value="Cell_Prolif/Cornif_Regul"/>
</dbReference>
<feature type="compositionally biased region" description="Pro residues" evidence="5">
    <location>
        <begin position="74"/>
        <end position="87"/>
    </location>
</feature>
<feature type="region of interest" description="Disordered" evidence="5">
    <location>
        <begin position="572"/>
        <end position="622"/>
    </location>
</feature>
<reference evidence="7" key="1">
    <citation type="submission" date="2021-01" db="EMBL/GenBank/DDBJ databases">
        <title>A chromosome-scale assembly of European eel, Anguilla anguilla.</title>
        <authorList>
            <person name="Henkel C."/>
            <person name="Jong-Raadsen S.A."/>
            <person name="Dufour S."/>
            <person name="Weltzien F.-A."/>
            <person name="Palstra A.P."/>
            <person name="Pelster B."/>
            <person name="Spaink H.P."/>
            <person name="Van Den Thillart G.E."/>
            <person name="Jansen H."/>
            <person name="Zahm M."/>
            <person name="Klopp C."/>
            <person name="Cedric C."/>
            <person name="Louis A."/>
            <person name="Berthelot C."/>
            <person name="Parey E."/>
            <person name="Roest Crollius H."/>
            <person name="Montfort J."/>
            <person name="Robinson-Rechavi M."/>
            <person name="Bucao C."/>
            <person name="Bouchez O."/>
            <person name="Gislard M."/>
            <person name="Lluch J."/>
            <person name="Milhes M."/>
            <person name="Lampietro C."/>
            <person name="Lopez Roques C."/>
            <person name="Donnadieu C."/>
            <person name="Braasch I."/>
            <person name="Desvignes T."/>
            <person name="Postlethwait J."/>
            <person name="Bobe J."/>
            <person name="Guiguen Y."/>
            <person name="Dirks R."/>
        </authorList>
    </citation>
    <scope>NUCLEOTIDE SEQUENCE</scope>
    <source>
        <strain evidence="7">Tag_6206</strain>
        <tissue evidence="7">Liver</tissue>
    </source>
</reference>
<dbReference type="InterPro" id="IPR001781">
    <property type="entry name" value="Znf_LIM"/>
</dbReference>
<accession>A0A9D3MQT5</accession>
<proteinExistence type="predicted"/>
<feature type="domain" description="LIM zinc-binding" evidence="6">
    <location>
        <begin position="683"/>
        <end position="745"/>
    </location>
</feature>
<evidence type="ECO:0000256" key="1">
    <source>
        <dbReference type="ARBA" id="ARBA00022723"/>
    </source>
</evidence>
<dbReference type="EMBL" id="JAFIRN010000003">
    <property type="protein sequence ID" value="KAG5852202.1"/>
    <property type="molecule type" value="Genomic_DNA"/>
</dbReference>
<name>A0A9D3MQT5_ANGAN</name>
<feature type="compositionally biased region" description="Low complexity" evidence="5">
    <location>
        <begin position="59"/>
        <end position="73"/>
    </location>
</feature>
<dbReference type="SMART" id="SM00132">
    <property type="entry name" value="LIM"/>
    <property type="match status" value="1"/>
</dbReference>
<keyword evidence="1 4" id="KW-0479">Metal-binding</keyword>
<sequence length="745" mass="80554">MSMSKGDRQSVLRTTKVRTALKGDNSWIQRRAEAQAEQEEKPWLAEVRGTRTNGDSDESSSVSPPTSPVAAPAATPPSPTSTSPKPPSAGYLIRGVFTKTDTKKPTSSLPYNGSSPSSTFTPKKPSDSYKKIAPHSVRTASESSAPAETTLSSEEQDKRAEAASSVLRTSAAKQRSYVLSAAKKYEVEISDEEESAPTDAQNDVTPRVPTPQDTVPQPTKQSSPAASTKVTISDTKISSATSSSVETKKLSPAPSPSAPVSTKVVKPASAPDTKASPAKISQVVKAEPAPVPSKDSGKDVLTLTKSSQVKADPAPAPSDDLENDDLIALAESTEVLVDPVPSTTDIEYSHDLLSGPDSSQSEKTVVSLDKLAVDFIPIDTNRKYLSTDRPLEDTRQSPTKKQPADTQSPQVLVDPLPSSADNPSQNVVTSTVSVKEQKTKFEDLSSTQTTIRTVQSSSETVKTTSTKSTIKLPSETIKTTSTKSTIELPSETVKTTTTKSTIEFPSETVKTTTTKSSQEPLIPLSSRETLQSWETRKYVSNYASDSQSADNDSDSKTETLITTEEELEELEAVGADDAEDDGKYREESSTRWSSWRTQTIASETEATEESEPEPQRPPSVPLDRALENTIQELDSLEPKKSFVYVKEYVNSELANNTSQNGGNEYVSSRTSSYSYSSPPTNFRNCTYCGELVGSDAKITIEDLNIYCHPSCFKCGVCSRPMGDLLYNMFLHHSTVHCETCYSNLF</sequence>
<feature type="compositionally biased region" description="Low complexity" evidence="5">
    <location>
        <begin position="233"/>
        <end position="245"/>
    </location>
</feature>
<evidence type="ECO:0000313" key="8">
    <source>
        <dbReference type="Proteomes" id="UP001044222"/>
    </source>
</evidence>
<dbReference type="PROSITE" id="PS50023">
    <property type="entry name" value="LIM_DOMAIN_2"/>
    <property type="match status" value="1"/>
</dbReference>
<evidence type="ECO:0000259" key="6">
    <source>
        <dbReference type="PROSITE" id="PS50023"/>
    </source>
</evidence>
<feature type="compositionally biased region" description="Low complexity" evidence="5">
    <location>
        <begin position="590"/>
        <end position="604"/>
    </location>
</feature>
<feature type="region of interest" description="Disordered" evidence="5">
    <location>
        <begin position="382"/>
        <end position="427"/>
    </location>
</feature>
<feature type="compositionally biased region" description="Basic and acidic residues" evidence="5">
    <location>
        <begin position="30"/>
        <end position="43"/>
    </location>
</feature>
<dbReference type="AlphaFoldDB" id="A0A9D3MQT5"/>